<proteinExistence type="predicted"/>
<reference evidence="1" key="1">
    <citation type="journal article" date="2014" name="Front. Microbiol.">
        <title>High frequency of phylogenetically diverse reductive dehalogenase-homologous genes in deep subseafloor sedimentary metagenomes.</title>
        <authorList>
            <person name="Kawai M."/>
            <person name="Futagami T."/>
            <person name="Toyoda A."/>
            <person name="Takaki Y."/>
            <person name="Nishi S."/>
            <person name="Hori S."/>
            <person name="Arai W."/>
            <person name="Tsubouchi T."/>
            <person name="Morono Y."/>
            <person name="Uchiyama I."/>
            <person name="Ito T."/>
            <person name="Fujiyama A."/>
            <person name="Inagaki F."/>
            <person name="Takami H."/>
        </authorList>
    </citation>
    <scope>NUCLEOTIDE SEQUENCE</scope>
    <source>
        <strain evidence="1">Expedition CK06-06</strain>
    </source>
</reference>
<dbReference type="AlphaFoldDB" id="X0UDE0"/>
<protein>
    <submittedName>
        <fullName evidence="1">Uncharacterized protein</fullName>
    </submittedName>
</protein>
<feature type="non-terminal residue" evidence="1">
    <location>
        <position position="42"/>
    </location>
</feature>
<gene>
    <name evidence="1" type="ORF">S01H1_23397</name>
</gene>
<dbReference type="EMBL" id="BARS01013496">
    <property type="protein sequence ID" value="GAF97336.1"/>
    <property type="molecule type" value="Genomic_DNA"/>
</dbReference>
<accession>X0UDE0</accession>
<evidence type="ECO:0000313" key="1">
    <source>
        <dbReference type="EMBL" id="GAF97336.1"/>
    </source>
</evidence>
<name>X0UDE0_9ZZZZ</name>
<comment type="caution">
    <text evidence="1">The sequence shown here is derived from an EMBL/GenBank/DDBJ whole genome shotgun (WGS) entry which is preliminary data.</text>
</comment>
<organism evidence="1">
    <name type="scientific">marine sediment metagenome</name>
    <dbReference type="NCBI Taxonomy" id="412755"/>
    <lineage>
        <taxon>unclassified sequences</taxon>
        <taxon>metagenomes</taxon>
        <taxon>ecological metagenomes</taxon>
    </lineage>
</organism>
<sequence length="42" mass="4541">MAIDSNLRILSWQILDQGNIGGGDVTISGSEILREQIEDVIA</sequence>